<comment type="caution">
    <text evidence="2">The sequence shown here is derived from an EMBL/GenBank/DDBJ whole genome shotgun (WGS) entry which is preliminary data.</text>
</comment>
<dbReference type="SUPFAM" id="SSF50370">
    <property type="entry name" value="Ricin B-like lectins"/>
    <property type="match status" value="2"/>
</dbReference>
<organism evidence="2 3">
    <name type="scientific">Clostridium tertium</name>
    <dbReference type="NCBI Taxonomy" id="1559"/>
    <lineage>
        <taxon>Bacteria</taxon>
        <taxon>Bacillati</taxon>
        <taxon>Bacillota</taxon>
        <taxon>Clostridia</taxon>
        <taxon>Eubacteriales</taxon>
        <taxon>Clostridiaceae</taxon>
        <taxon>Clostridium</taxon>
    </lineage>
</organism>
<keyword evidence="2" id="KW-0614">Plasmid</keyword>
<proteinExistence type="predicted"/>
<dbReference type="CDD" id="cd23445">
    <property type="entry name" value="beta-trefoil_Ricin_HA17-like"/>
    <property type="match status" value="1"/>
</dbReference>
<accession>A0A9X3XPT1</accession>
<feature type="domain" description="Ricin B lectin" evidence="1">
    <location>
        <begin position="143"/>
        <end position="278"/>
    </location>
</feature>
<dbReference type="PROSITE" id="PS50231">
    <property type="entry name" value="RICIN_B_LECTIN"/>
    <property type="match status" value="1"/>
</dbReference>
<dbReference type="InterPro" id="IPR000772">
    <property type="entry name" value="Ricin_B_lectin"/>
</dbReference>
<dbReference type="SMART" id="SM00458">
    <property type="entry name" value="RICIN"/>
    <property type="match status" value="2"/>
</dbReference>
<dbReference type="EMBL" id="JAMRYU010000169">
    <property type="protein sequence ID" value="MDC4242776.1"/>
    <property type="molecule type" value="Genomic_DNA"/>
</dbReference>
<dbReference type="AlphaFoldDB" id="A0A9X3XPT1"/>
<dbReference type="Gene3D" id="2.80.10.50">
    <property type="match status" value="2"/>
</dbReference>
<keyword evidence="3" id="KW-1185">Reference proteome</keyword>
<name>A0A9X3XPT1_9CLOT</name>
<feature type="domain" description="Ricin B lectin" evidence="1">
    <location>
        <begin position="12"/>
        <end position="133"/>
    </location>
</feature>
<geneLocation type="plasmid" evidence="2">
    <name>p1</name>
</geneLocation>
<evidence type="ECO:0000313" key="3">
    <source>
        <dbReference type="Proteomes" id="UP001141183"/>
    </source>
</evidence>
<evidence type="ECO:0000259" key="1">
    <source>
        <dbReference type="SMART" id="SM00458"/>
    </source>
</evidence>
<dbReference type="InterPro" id="IPR035992">
    <property type="entry name" value="Ricin_B-like_lectins"/>
</dbReference>
<sequence>MQYKNQVKIPDGEYVIETTENTNRVIEYEGTMVKTEEYRSLNNQKFRFEYDNMRKAYKIKWDAGILALNGADVINYKDINANDQFWYLEDAGDGNYRLINASNILKRLNLDSDNRNISIADNRNNIKQKFKIIKSNEKLSITDGEWKIVSKLNNNKVLNLHINSSFPSNVTIWDNANVSQQKWKFEYDAIKNAFKISNSYNNGNLSVESNNNVFALGSLGDSNKVYWLLEYVGDGYYIFKNYDNHNMVLDLYKSDTRNGSNIQIFGRNNGDNQKFKLVR</sequence>
<gene>
    <name evidence="2" type="ORF">NE398_21945</name>
</gene>
<dbReference type="Proteomes" id="UP001141183">
    <property type="component" value="Unassembled WGS sequence"/>
</dbReference>
<reference evidence="2" key="1">
    <citation type="submission" date="2022-05" db="EMBL/GenBank/DDBJ databases">
        <title>Draft genome sequence of Clostridium tertium strain CP3 isolated from Peru.</title>
        <authorList>
            <person name="Hurtado R."/>
            <person name="Lima L."/>
            <person name="Sousa T."/>
            <person name="Jaiswal A.K."/>
            <person name="Tiwari S."/>
            <person name="Maturrano L."/>
            <person name="Brenig B."/>
            <person name="Azevedo V."/>
        </authorList>
    </citation>
    <scope>NUCLEOTIDE SEQUENCE</scope>
    <source>
        <strain evidence="2">CP3</strain>
        <plasmid evidence="2">p1</plasmid>
    </source>
</reference>
<dbReference type="Pfam" id="PF14200">
    <property type="entry name" value="RicinB_lectin_2"/>
    <property type="match status" value="1"/>
</dbReference>
<protein>
    <submittedName>
        <fullName evidence="2">RICIN domain-containing protein</fullName>
    </submittedName>
</protein>
<evidence type="ECO:0000313" key="2">
    <source>
        <dbReference type="EMBL" id="MDC4242776.1"/>
    </source>
</evidence>